<dbReference type="PROSITE" id="PS51720">
    <property type="entry name" value="G_AIG1"/>
    <property type="match status" value="1"/>
</dbReference>
<dbReference type="InterPro" id="IPR006703">
    <property type="entry name" value="G_AIG1"/>
</dbReference>
<name>A0AAY5KET3_ESOLU</name>
<dbReference type="InterPro" id="IPR045058">
    <property type="entry name" value="GIMA/IAN/Toc"/>
</dbReference>
<dbReference type="Ensembl" id="ENSELUT00000090114.1">
    <property type="protein sequence ID" value="ENSELUP00000087256.1"/>
    <property type="gene ID" value="ENSELUG00000041792.1"/>
</dbReference>
<dbReference type="SUPFAM" id="SSF52540">
    <property type="entry name" value="P-loop containing nucleoside triphosphate hydrolases"/>
    <property type="match status" value="1"/>
</dbReference>
<keyword evidence="7" id="KW-1185">Reference proteome</keyword>
<evidence type="ECO:0000313" key="7">
    <source>
        <dbReference type="Proteomes" id="UP000265140"/>
    </source>
</evidence>
<dbReference type="Pfam" id="PF04548">
    <property type="entry name" value="AIG1"/>
    <property type="match status" value="1"/>
</dbReference>
<reference evidence="6 7" key="1">
    <citation type="submission" date="2020-02" db="EMBL/GenBank/DDBJ databases">
        <title>Esox lucius (northern pike) genome, fEsoLuc1, primary haplotype.</title>
        <authorList>
            <person name="Myers G."/>
            <person name="Karagic N."/>
            <person name="Meyer A."/>
            <person name="Pippel M."/>
            <person name="Reichard M."/>
            <person name="Winkler S."/>
            <person name="Tracey A."/>
            <person name="Sims Y."/>
            <person name="Howe K."/>
            <person name="Rhie A."/>
            <person name="Formenti G."/>
            <person name="Durbin R."/>
            <person name="Fedrigo O."/>
            <person name="Jarvis E.D."/>
        </authorList>
    </citation>
    <scope>NUCLEOTIDE SEQUENCE [LARGE SCALE GENOMIC DNA]</scope>
</reference>
<dbReference type="GO" id="GO:0005525">
    <property type="term" value="F:GTP binding"/>
    <property type="evidence" value="ECO:0007669"/>
    <property type="project" value="UniProtKB-KW"/>
</dbReference>
<dbReference type="GeneID" id="105006168"/>
<accession>A0AAY5KET3</accession>
<proteinExistence type="inferred from homology"/>
<feature type="region of interest" description="Disordered" evidence="4">
    <location>
        <begin position="1"/>
        <end position="21"/>
    </location>
</feature>
<keyword evidence="2" id="KW-0547">Nucleotide-binding</keyword>
<reference evidence="6" key="3">
    <citation type="submission" date="2025-09" db="UniProtKB">
        <authorList>
            <consortium name="Ensembl"/>
        </authorList>
    </citation>
    <scope>IDENTIFICATION</scope>
</reference>
<evidence type="ECO:0000259" key="5">
    <source>
        <dbReference type="PROSITE" id="PS51720"/>
    </source>
</evidence>
<dbReference type="RefSeq" id="XP_010862848.2">
    <property type="nucleotide sequence ID" value="XM_010864546.3"/>
</dbReference>
<dbReference type="AlphaFoldDB" id="A0AAY5KET3"/>
<dbReference type="GeneTree" id="ENSGT00940000167682"/>
<feature type="domain" description="AIG1-type G" evidence="5">
    <location>
        <begin position="25"/>
        <end position="216"/>
    </location>
</feature>
<dbReference type="KEGG" id="els:105006168"/>
<protein>
    <recommendedName>
        <fullName evidence="5">AIG1-type G domain-containing protein</fullName>
    </recommendedName>
</protein>
<organism evidence="6 7">
    <name type="scientific">Esox lucius</name>
    <name type="common">Northern pike</name>
    <dbReference type="NCBI Taxonomy" id="8010"/>
    <lineage>
        <taxon>Eukaryota</taxon>
        <taxon>Metazoa</taxon>
        <taxon>Chordata</taxon>
        <taxon>Craniata</taxon>
        <taxon>Vertebrata</taxon>
        <taxon>Euteleostomi</taxon>
        <taxon>Actinopterygii</taxon>
        <taxon>Neopterygii</taxon>
        <taxon>Teleostei</taxon>
        <taxon>Protacanthopterygii</taxon>
        <taxon>Esociformes</taxon>
        <taxon>Esocidae</taxon>
        <taxon>Esox</taxon>
    </lineage>
</organism>
<evidence type="ECO:0000313" key="6">
    <source>
        <dbReference type="Ensembl" id="ENSELUP00000087256.1"/>
    </source>
</evidence>
<dbReference type="PANTHER" id="PTHR10903:SF177">
    <property type="entry name" value="GTPASE IMAP FAMILY MEMBER 4-LIKE-RELATED"/>
    <property type="match status" value="1"/>
</dbReference>
<comment type="similarity">
    <text evidence="1">Belongs to the TRAFAC class TrmE-Era-EngA-EngB-Septin-like GTPase superfamily. AIG1/Toc34/Toc159-like paraseptin GTPase family. IAN subfamily.</text>
</comment>
<dbReference type="PANTHER" id="PTHR10903">
    <property type="entry name" value="GTPASE, IMAP FAMILY MEMBER-RELATED"/>
    <property type="match status" value="1"/>
</dbReference>
<dbReference type="RefSeq" id="XP_010862849.2">
    <property type="nucleotide sequence ID" value="XM_010864547.3"/>
</dbReference>
<evidence type="ECO:0000256" key="2">
    <source>
        <dbReference type="ARBA" id="ARBA00022741"/>
    </source>
</evidence>
<dbReference type="Gene3D" id="3.40.50.300">
    <property type="entry name" value="P-loop containing nucleotide triphosphate hydrolases"/>
    <property type="match status" value="1"/>
</dbReference>
<dbReference type="InterPro" id="IPR027417">
    <property type="entry name" value="P-loop_NTPase"/>
</dbReference>
<evidence type="ECO:0000256" key="3">
    <source>
        <dbReference type="ARBA" id="ARBA00023134"/>
    </source>
</evidence>
<evidence type="ECO:0000256" key="1">
    <source>
        <dbReference type="ARBA" id="ARBA00008535"/>
    </source>
</evidence>
<reference evidence="6" key="2">
    <citation type="submission" date="2025-08" db="UniProtKB">
        <authorList>
            <consortium name="Ensembl"/>
        </authorList>
    </citation>
    <scope>IDENTIFICATION</scope>
</reference>
<dbReference type="Proteomes" id="UP000265140">
    <property type="component" value="Chromosome 11"/>
</dbReference>
<sequence>MASNESCTPGRRRSSINEPPYMSGNEELRVLVFGRNGHSQFSLTNSILLREIFKSQDVCSIKEGQKHRGEVCERKIAVVNTPNLSENEASQKEMKREFLRAVCMTSPGPYVILFALDPNNISPNAVGLLQLITNHFGENVLKHVMIVVCHERKKDSGFKERLKKNREFNELIEKCGQRFYLFNLQNSPRELLDRIDDMVMENDSQFYSNHRYQEVEGRIQKEERFIMKEREKEVVKKRKDLENKYTCEELEKELEQFEARIKSENRERAERKISEILGFTVRAVDYVAAVGKVAAVGALCGLPMGFEGMLVGGTVGAIVGCVIGGGVQAAWDYVGNAAAQMNAVRQWWQAHDNND</sequence>
<keyword evidence="3" id="KW-0342">GTP-binding</keyword>
<evidence type="ECO:0000256" key="4">
    <source>
        <dbReference type="SAM" id="MobiDB-lite"/>
    </source>
</evidence>